<dbReference type="InterPro" id="IPR052710">
    <property type="entry name" value="CAAX_protease"/>
</dbReference>
<dbReference type="PANTHER" id="PTHR36435:SF1">
    <property type="entry name" value="CAAX AMINO TERMINAL PROTEASE FAMILY PROTEIN"/>
    <property type="match status" value="1"/>
</dbReference>
<sequence>SLMIIFIPLSYLYPEFVKFWLLDESNKMIFLDGELKSTICTILNIILAVIIAPITEELFFRGYLFNRLKIKFNTIIAVVLTSFLFALLHPDLLGAFIFSVILSLVYLKTKSIYGPVIIHFSNNAIVSIFLLIEEILYEQTSTDLMLLEFQKSWWMGLIGVIISIPWLVWFLKEANIFSIKLSSSEDRTHE</sequence>
<feature type="transmembrane region" description="Helical" evidence="1">
    <location>
        <begin position="75"/>
        <end position="105"/>
    </location>
</feature>
<evidence type="ECO:0000256" key="1">
    <source>
        <dbReference type="SAM" id="Phobius"/>
    </source>
</evidence>
<feature type="transmembrane region" description="Helical" evidence="1">
    <location>
        <begin position="35"/>
        <end position="55"/>
    </location>
</feature>
<dbReference type="GO" id="GO:0080120">
    <property type="term" value="P:CAAX-box protein maturation"/>
    <property type="evidence" value="ECO:0007669"/>
    <property type="project" value="UniProtKB-ARBA"/>
</dbReference>
<protein>
    <recommendedName>
        <fullName evidence="2">CAAX prenyl protease 2/Lysostaphin resistance protein A-like domain-containing protein</fullName>
    </recommendedName>
</protein>
<dbReference type="PANTHER" id="PTHR36435">
    <property type="entry name" value="SLR1288 PROTEIN"/>
    <property type="match status" value="1"/>
</dbReference>
<name>A0A382RC27_9ZZZZ</name>
<feature type="domain" description="CAAX prenyl protease 2/Lysostaphin resistance protein A-like" evidence="2">
    <location>
        <begin position="41"/>
        <end position="125"/>
    </location>
</feature>
<keyword evidence="1" id="KW-0472">Membrane</keyword>
<accession>A0A382RC27</accession>
<dbReference type="GO" id="GO:0004175">
    <property type="term" value="F:endopeptidase activity"/>
    <property type="evidence" value="ECO:0007669"/>
    <property type="project" value="UniProtKB-ARBA"/>
</dbReference>
<feature type="non-terminal residue" evidence="3">
    <location>
        <position position="1"/>
    </location>
</feature>
<gene>
    <name evidence="3" type="ORF">METZ01_LOCUS348083</name>
</gene>
<dbReference type="EMBL" id="UINC01120626">
    <property type="protein sequence ID" value="SVC95229.1"/>
    <property type="molecule type" value="Genomic_DNA"/>
</dbReference>
<feature type="transmembrane region" description="Helical" evidence="1">
    <location>
        <begin position="152"/>
        <end position="171"/>
    </location>
</feature>
<keyword evidence="1" id="KW-0812">Transmembrane</keyword>
<dbReference type="InterPro" id="IPR003675">
    <property type="entry name" value="Rce1/LyrA-like_dom"/>
</dbReference>
<proteinExistence type="predicted"/>
<dbReference type="AlphaFoldDB" id="A0A382RC27"/>
<dbReference type="Pfam" id="PF02517">
    <property type="entry name" value="Rce1-like"/>
    <property type="match status" value="1"/>
</dbReference>
<keyword evidence="1" id="KW-1133">Transmembrane helix</keyword>
<organism evidence="3">
    <name type="scientific">marine metagenome</name>
    <dbReference type="NCBI Taxonomy" id="408172"/>
    <lineage>
        <taxon>unclassified sequences</taxon>
        <taxon>metagenomes</taxon>
        <taxon>ecological metagenomes</taxon>
    </lineage>
</organism>
<evidence type="ECO:0000259" key="2">
    <source>
        <dbReference type="Pfam" id="PF02517"/>
    </source>
</evidence>
<reference evidence="3" key="1">
    <citation type="submission" date="2018-05" db="EMBL/GenBank/DDBJ databases">
        <authorList>
            <person name="Lanie J.A."/>
            <person name="Ng W.-L."/>
            <person name="Kazmierczak K.M."/>
            <person name="Andrzejewski T.M."/>
            <person name="Davidsen T.M."/>
            <person name="Wayne K.J."/>
            <person name="Tettelin H."/>
            <person name="Glass J.I."/>
            <person name="Rusch D."/>
            <person name="Podicherti R."/>
            <person name="Tsui H.-C.T."/>
            <person name="Winkler M.E."/>
        </authorList>
    </citation>
    <scope>NUCLEOTIDE SEQUENCE</scope>
</reference>
<feature type="transmembrane region" description="Helical" evidence="1">
    <location>
        <begin position="112"/>
        <end position="132"/>
    </location>
</feature>
<evidence type="ECO:0000313" key="3">
    <source>
        <dbReference type="EMBL" id="SVC95229.1"/>
    </source>
</evidence>